<dbReference type="SMART" id="SM00409">
    <property type="entry name" value="IG"/>
    <property type="match status" value="3"/>
</dbReference>
<keyword evidence="4" id="KW-0393">Immunoglobulin domain</keyword>
<evidence type="ECO:0000256" key="4">
    <source>
        <dbReference type="ARBA" id="ARBA00023319"/>
    </source>
</evidence>
<keyword evidence="2" id="KW-1015">Disulfide bond</keyword>
<evidence type="ECO:0000256" key="3">
    <source>
        <dbReference type="ARBA" id="ARBA00023180"/>
    </source>
</evidence>
<dbReference type="SMART" id="SM00408">
    <property type="entry name" value="IGc2"/>
    <property type="match status" value="2"/>
</dbReference>
<dbReference type="Gene3D" id="2.60.40.10">
    <property type="entry name" value="Immunoglobulins"/>
    <property type="match status" value="3"/>
</dbReference>
<dbReference type="Proteomes" id="UP000472260">
    <property type="component" value="Unassembled WGS sequence"/>
</dbReference>
<dbReference type="SUPFAM" id="SSF48726">
    <property type="entry name" value="Immunoglobulin"/>
    <property type="match status" value="3"/>
</dbReference>
<keyword evidence="3" id="KW-0325">Glycoprotein</keyword>
<dbReference type="InterPro" id="IPR036179">
    <property type="entry name" value="Ig-like_dom_sf"/>
</dbReference>
<dbReference type="Pfam" id="PF13895">
    <property type="entry name" value="Ig_2"/>
    <property type="match status" value="1"/>
</dbReference>
<feature type="domain" description="Ig-like" evidence="5">
    <location>
        <begin position="139"/>
        <end position="218"/>
    </location>
</feature>
<reference evidence="6" key="1">
    <citation type="submission" date="2025-08" db="UniProtKB">
        <authorList>
            <consortium name="Ensembl"/>
        </authorList>
    </citation>
    <scope>IDENTIFICATION</scope>
</reference>
<evidence type="ECO:0000256" key="2">
    <source>
        <dbReference type="ARBA" id="ARBA00023157"/>
    </source>
</evidence>
<dbReference type="InterPro" id="IPR052598">
    <property type="entry name" value="IgSF_CEA-related"/>
</dbReference>
<evidence type="ECO:0000256" key="1">
    <source>
        <dbReference type="ARBA" id="ARBA00022729"/>
    </source>
</evidence>
<feature type="domain" description="Ig-like" evidence="5">
    <location>
        <begin position="234"/>
        <end position="297"/>
    </location>
</feature>
<evidence type="ECO:0000313" key="7">
    <source>
        <dbReference type="Proteomes" id="UP000472260"/>
    </source>
</evidence>
<dbReference type="InterPro" id="IPR003599">
    <property type="entry name" value="Ig_sub"/>
</dbReference>
<dbReference type="PROSITE" id="PS50835">
    <property type="entry name" value="IG_LIKE"/>
    <property type="match status" value="2"/>
</dbReference>
<accession>A0A671KMF6</accession>
<dbReference type="Pfam" id="PF13927">
    <property type="entry name" value="Ig_3"/>
    <property type="match status" value="1"/>
</dbReference>
<keyword evidence="7" id="KW-1185">Reference proteome</keyword>
<dbReference type="InterPro" id="IPR003598">
    <property type="entry name" value="Ig_sub2"/>
</dbReference>
<keyword evidence="1" id="KW-0732">Signal</keyword>
<reference evidence="6" key="2">
    <citation type="submission" date="2025-09" db="UniProtKB">
        <authorList>
            <consortium name="Ensembl"/>
        </authorList>
    </citation>
    <scope>IDENTIFICATION</scope>
</reference>
<protein>
    <recommendedName>
        <fullName evidence="5">Ig-like domain-containing protein</fullName>
    </recommendedName>
</protein>
<evidence type="ECO:0000313" key="6">
    <source>
        <dbReference type="Ensembl" id="ENSSANP00000009039.1"/>
    </source>
</evidence>
<organism evidence="6 7">
    <name type="scientific">Sinocyclocheilus anshuiensis</name>
    <dbReference type="NCBI Taxonomy" id="1608454"/>
    <lineage>
        <taxon>Eukaryota</taxon>
        <taxon>Metazoa</taxon>
        <taxon>Chordata</taxon>
        <taxon>Craniata</taxon>
        <taxon>Vertebrata</taxon>
        <taxon>Euteleostomi</taxon>
        <taxon>Actinopterygii</taxon>
        <taxon>Neopterygii</taxon>
        <taxon>Teleostei</taxon>
        <taxon>Ostariophysi</taxon>
        <taxon>Cypriniformes</taxon>
        <taxon>Cyprinidae</taxon>
        <taxon>Cyprininae</taxon>
        <taxon>Sinocyclocheilus</taxon>
    </lineage>
</organism>
<dbReference type="InterPro" id="IPR007110">
    <property type="entry name" value="Ig-like_dom"/>
</dbReference>
<dbReference type="PANTHER" id="PTHR44337:SF23">
    <property type="entry name" value="V-SET AND IMMUNOGLOBULIN DOMAIN CONTAINING 10 LIKE 2"/>
    <property type="match status" value="1"/>
</dbReference>
<sequence length="326" mass="36554">MLIITEQWHLRNFVCALPGVEILDPGQVVYSETRTNGVVGRGVILECGPTLPDVFIWGFTKPGTDTIRAIVYNFGKGPKIQKLANDLGNLTVISNSASLSIEKLPLAAEGVYTCQALYDTLEGAKLYYYYVFLLPVTNPYIVMSDSSPVEGTSVIMRCGLENGTGPINYIWEQESRESQLTTVAEIYDDNRFNVTDVNRNHTGWYRCIAINQVNQQRSDRVCLVHHIVLVCAISKTVSLLCQASSNPPSQYVWFYNNSQVFTGPQYTITRILRMHTGHYACLAQNTYLNTRSRKTITLTSWHHGPQSFRGAFHLPGCFISTPLPSR</sequence>
<dbReference type="PANTHER" id="PTHR44337">
    <property type="entry name" value="CARCINOEMBRYONIC ANTIGEN-RELATED CELL ADHESION MOLECULE 8"/>
    <property type="match status" value="1"/>
</dbReference>
<name>A0A671KMF6_9TELE</name>
<dbReference type="InterPro" id="IPR013783">
    <property type="entry name" value="Ig-like_fold"/>
</dbReference>
<proteinExistence type="predicted"/>
<dbReference type="Ensembl" id="ENSSANT00000009675.1">
    <property type="protein sequence ID" value="ENSSANP00000009039.1"/>
    <property type="gene ID" value="ENSSANG00000004990.1"/>
</dbReference>
<dbReference type="AlphaFoldDB" id="A0A671KMF6"/>
<evidence type="ECO:0000259" key="5">
    <source>
        <dbReference type="PROSITE" id="PS50835"/>
    </source>
</evidence>